<dbReference type="InterPro" id="IPR044876">
    <property type="entry name" value="HRDC_dom_sf"/>
</dbReference>
<dbReference type="Gene3D" id="3.40.50.300">
    <property type="entry name" value="P-loop containing nucleotide triphosphate hydrolases"/>
    <property type="match status" value="2"/>
</dbReference>
<feature type="domain" description="HRDC" evidence="1">
    <location>
        <begin position="627"/>
        <end position="707"/>
    </location>
</feature>
<reference evidence="2 3" key="1">
    <citation type="submission" date="2019-08" db="EMBL/GenBank/DDBJ databases">
        <title>Genomes of Antarctic Bizionia species.</title>
        <authorList>
            <person name="Bowman J.P."/>
        </authorList>
    </citation>
    <scope>NUCLEOTIDE SEQUENCE [LARGE SCALE GENOMIC DNA]</scope>
    <source>
        <strain evidence="2 3">ADA-4</strain>
    </source>
</reference>
<comment type="caution">
    <text evidence="2">The sequence shown here is derived from an EMBL/GenBank/DDBJ whole genome shotgun (WGS) entry which is preliminary data.</text>
</comment>
<accession>A0A5D0RCK1</accession>
<dbReference type="Gene3D" id="1.10.150.80">
    <property type="entry name" value="HRDC domain"/>
    <property type="match status" value="1"/>
</dbReference>
<dbReference type="PANTHER" id="PTHR47642:SF5">
    <property type="entry name" value="ATP-DEPENDENT DNA HELICASE"/>
    <property type="match status" value="1"/>
</dbReference>
<dbReference type="SMART" id="SM00382">
    <property type="entry name" value="AAA"/>
    <property type="match status" value="1"/>
</dbReference>
<dbReference type="InterPro" id="IPR010285">
    <property type="entry name" value="DNA_helicase_pif1-like_DEAD"/>
</dbReference>
<name>A0A5D0RCK1_9FLAO</name>
<dbReference type="FunFam" id="3.40.50.300:FF:001498">
    <property type="entry name" value="ATP-dependent DNA helicase"/>
    <property type="match status" value="1"/>
</dbReference>
<dbReference type="OrthoDB" id="9763659at2"/>
<gene>
    <name evidence="2" type="ORF">ES674_06425</name>
</gene>
<dbReference type="GO" id="GO:0000723">
    <property type="term" value="P:telomere maintenance"/>
    <property type="evidence" value="ECO:0007669"/>
    <property type="project" value="InterPro"/>
</dbReference>
<dbReference type="AlphaFoldDB" id="A0A5D0RCK1"/>
<dbReference type="PROSITE" id="PS50967">
    <property type="entry name" value="HRDC"/>
    <property type="match status" value="1"/>
</dbReference>
<dbReference type="SMART" id="SM00341">
    <property type="entry name" value="HRDC"/>
    <property type="match status" value="1"/>
</dbReference>
<dbReference type="InterPro" id="IPR010997">
    <property type="entry name" value="HRDC-like_sf"/>
</dbReference>
<dbReference type="Pfam" id="PF00570">
    <property type="entry name" value="HRDC"/>
    <property type="match status" value="1"/>
</dbReference>
<dbReference type="CDD" id="cd18809">
    <property type="entry name" value="SF1_C_RecD"/>
    <property type="match status" value="1"/>
</dbReference>
<dbReference type="Proteomes" id="UP000323720">
    <property type="component" value="Unassembled WGS sequence"/>
</dbReference>
<dbReference type="Pfam" id="PF05970">
    <property type="entry name" value="PIF1"/>
    <property type="match status" value="1"/>
</dbReference>
<dbReference type="SUPFAM" id="SSF52540">
    <property type="entry name" value="P-loop containing nucleoside triphosphate hydrolases"/>
    <property type="match status" value="2"/>
</dbReference>
<dbReference type="InterPro" id="IPR003593">
    <property type="entry name" value="AAA+_ATPase"/>
</dbReference>
<evidence type="ECO:0000259" key="1">
    <source>
        <dbReference type="PROSITE" id="PS50967"/>
    </source>
</evidence>
<evidence type="ECO:0000313" key="2">
    <source>
        <dbReference type="EMBL" id="TYB79400.1"/>
    </source>
</evidence>
<dbReference type="PANTHER" id="PTHR47642">
    <property type="entry name" value="ATP-DEPENDENT DNA HELICASE"/>
    <property type="match status" value="1"/>
</dbReference>
<dbReference type="InterPro" id="IPR027417">
    <property type="entry name" value="P-loop_NTPase"/>
</dbReference>
<dbReference type="Pfam" id="PF14493">
    <property type="entry name" value="HTH_40"/>
    <property type="match status" value="1"/>
</dbReference>
<dbReference type="GO" id="GO:0003676">
    <property type="term" value="F:nucleic acid binding"/>
    <property type="evidence" value="ECO:0007669"/>
    <property type="project" value="InterPro"/>
</dbReference>
<dbReference type="InterPro" id="IPR051055">
    <property type="entry name" value="PIF1_helicase"/>
</dbReference>
<dbReference type="GO" id="GO:0006281">
    <property type="term" value="P:DNA repair"/>
    <property type="evidence" value="ECO:0007669"/>
    <property type="project" value="InterPro"/>
</dbReference>
<evidence type="ECO:0000313" key="3">
    <source>
        <dbReference type="Proteomes" id="UP000323720"/>
    </source>
</evidence>
<organism evidence="2 3">
    <name type="scientific">Bizionia myxarmorum</name>
    <dbReference type="NCBI Taxonomy" id="291186"/>
    <lineage>
        <taxon>Bacteria</taxon>
        <taxon>Pseudomonadati</taxon>
        <taxon>Bacteroidota</taxon>
        <taxon>Flavobacteriia</taxon>
        <taxon>Flavobacteriales</taxon>
        <taxon>Flavobacteriaceae</taxon>
        <taxon>Bizionia</taxon>
    </lineage>
</organism>
<protein>
    <submittedName>
        <fullName evidence="2">AAA family ATPase</fullName>
    </submittedName>
</protein>
<dbReference type="EMBL" id="VSKK01000001">
    <property type="protein sequence ID" value="TYB79400.1"/>
    <property type="molecule type" value="Genomic_DNA"/>
</dbReference>
<sequence length="818" mass="93510">MINSKLSIVNTNPDINLAWQFVTETDRIIFLTGKAGTGKTTFLHKLKNESLKRTVVVAPTGVAAINAKGVTIHSFFQLPFGPILPDADVKASQGFNRKFSKTKINIIKSMDLLVIDEISMVRADLLDGIDKTLRRFRNKNKIFGGVQVLMIGDLQQLSPVIKDHEWSLLKKYYANGYFFSSHAYQQCQSITIELKHIYRQENPEFINILNEIRNNRLSKEAELILNQRFQPDFSPNADEGYIQLTTHNNRAELTNQKELDALKTKIQNFEAQLSGKFPEHAYPNKETLALKVGAQVMFIKNDSSQEKRYFNGKIGKVIKLNKDEVVVRCPDDDFNIVTKPEIWDNINYSVNQETKAITEDKIGSFTQIPLRLAWAITIHKSQGLTFEKAIIDAQGAFAHGQTYVALSRCKSLEGLVLKSKITSSQIISDSQVILFNESANENQPDEVELETSQKRFQLGLISEVFDFYSFLYPMNRILDIYYKNRGSIEGKVEAPLIAMKDAVTKLLKVSNSFNNQLKTISNEENLPETSNIIQERFIKAVSYFKKELDSTIVSSFKEFNFTTDNQALEKDISNQSDIIEEHLETKILYFKELTDGFKTRLFLDLRAKAVFLVKEKPKKLKKAIIDGTTNVELFELLRVLRNNIAQENDLVHYQVFTQKALYAICETLPTTKKELLDIVDMGKVRVEKYGTAILEVIQEFCEENDIEFEEVLELSKPEKKKEPKVDTKLQSLNLFKSGKTIAEIANVRELNENTIFGHLVTFISSGKIKVTDLMSASHFKELEKLIPKISYENLSDLKKQLDDKYDYGEIRLVLESLK</sequence>
<dbReference type="InterPro" id="IPR029491">
    <property type="entry name" value="Helicase_HTH"/>
</dbReference>
<proteinExistence type="predicted"/>
<keyword evidence="3" id="KW-1185">Reference proteome</keyword>
<dbReference type="GO" id="GO:0003678">
    <property type="term" value="F:DNA helicase activity"/>
    <property type="evidence" value="ECO:0007669"/>
    <property type="project" value="InterPro"/>
</dbReference>
<dbReference type="GO" id="GO:0000166">
    <property type="term" value="F:nucleotide binding"/>
    <property type="evidence" value="ECO:0007669"/>
    <property type="project" value="InterPro"/>
</dbReference>
<dbReference type="SUPFAM" id="SSF47819">
    <property type="entry name" value="HRDC-like"/>
    <property type="match status" value="1"/>
</dbReference>
<dbReference type="InterPro" id="IPR002121">
    <property type="entry name" value="HRDC_dom"/>
</dbReference>